<dbReference type="InterPro" id="IPR043647">
    <property type="entry name" value="Noda_Vmethyltr_dom"/>
</dbReference>
<comment type="similarity">
    <text evidence="1">Belongs to the nodaviridae RNA polymerase family.</text>
</comment>
<evidence type="ECO:0000259" key="11">
    <source>
        <dbReference type="PROSITE" id="PS50507"/>
    </source>
</evidence>
<evidence type="ECO:0000256" key="3">
    <source>
        <dbReference type="ARBA" id="ARBA00022484"/>
    </source>
</evidence>
<evidence type="ECO:0000256" key="2">
    <source>
        <dbReference type="ARBA" id="ARBA00022412"/>
    </source>
</evidence>
<reference evidence="12" key="1">
    <citation type="journal article" date="2010" name="J. Virol.">
        <title>Use of nucleotide composition analysis to infer hosts for three novel picorna-like viruses.</title>
        <authorList>
            <person name="Kapoor A."/>
            <person name="Simmonds P."/>
            <person name="Lipkin W.I."/>
            <person name="Zaidi S."/>
            <person name="Delwart E."/>
        </authorList>
    </citation>
    <scope>NUCLEOTIDE SEQUENCE</scope>
</reference>
<evidence type="ECO:0000256" key="1">
    <source>
        <dbReference type="ARBA" id="ARBA00007751"/>
    </source>
</evidence>
<organism evidence="12">
    <name type="scientific">Tetnovirus 1</name>
    <dbReference type="NCBI Taxonomy" id="870711"/>
    <lineage>
        <taxon>Viruses</taxon>
        <taxon>Riboviria</taxon>
        <taxon>Orthornavirae</taxon>
        <taxon>Pisuviricota</taxon>
        <taxon>Pisoniviricetes</taxon>
        <taxon>Picornavirales</taxon>
    </lineage>
</organism>
<feature type="region of interest" description="Disordered" evidence="10">
    <location>
        <begin position="1265"/>
        <end position="1432"/>
    </location>
</feature>
<evidence type="ECO:0000256" key="9">
    <source>
        <dbReference type="ARBA" id="ARBA00032757"/>
    </source>
</evidence>
<dbReference type="Pfam" id="PF19222">
    <property type="entry name" value="Noda_Vmethyltr"/>
    <property type="match status" value="1"/>
</dbReference>
<evidence type="ECO:0000256" key="7">
    <source>
        <dbReference type="ARBA" id="ARBA00022801"/>
    </source>
</evidence>
<dbReference type="PROSITE" id="PS50507">
    <property type="entry name" value="RDRP_SSRNA_POS"/>
    <property type="match status" value="1"/>
</dbReference>
<evidence type="ECO:0000256" key="8">
    <source>
        <dbReference type="ARBA" id="ARBA00022953"/>
    </source>
</evidence>
<dbReference type="EMBL" id="HM480375">
    <property type="protein sequence ID" value="ADK97708.1"/>
    <property type="molecule type" value="Genomic_RNA"/>
</dbReference>
<dbReference type="CDD" id="cd23173">
    <property type="entry name" value="ps-ssRNAv_Nodaviridae_RdRp"/>
    <property type="match status" value="1"/>
</dbReference>
<name>E0A3Q9_9VIRU</name>
<accession>E0A3Q9</accession>
<keyword evidence="3" id="KW-0696">RNA-directed RNA polymerase</keyword>
<keyword evidence="8" id="KW-0693">Viral RNA replication</keyword>
<feature type="compositionally biased region" description="Polar residues" evidence="10">
    <location>
        <begin position="1297"/>
        <end position="1335"/>
    </location>
</feature>
<feature type="compositionally biased region" description="Basic and acidic residues" evidence="10">
    <location>
        <begin position="1277"/>
        <end position="1286"/>
    </location>
</feature>
<dbReference type="GO" id="GO:0000166">
    <property type="term" value="F:nucleotide binding"/>
    <property type="evidence" value="ECO:0007669"/>
    <property type="project" value="UniProtKB-KW"/>
</dbReference>
<evidence type="ECO:0000256" key="10">
    <source>
        <dbReference type="SAM" id="MobiDB-lite"/>
    </source>
</evidence>
<feature type="domain" description="RdRp catalytic" evidence="11">
    <location>
        <begin position="649"/>
        <end position="770"/>
    </location>
</feature>
<sequence length="1432" mass="163706">MLYNIAHDLTILGYDISERSLSHPRIIVRPFLTELVSVLRDVAKEALITPVIVPTTLTGSLMAYVYYQVANTYDQHDNPLIRIPMNCIYTLSICFPYRTNISLNHKLSDDLPLIRDYYGMPITQKDWPTSNVGWYRRYFGTLRPNDQRLIYRYPRCPRSIPSLVRDYDWKLESVSPHPEEAAQRNAARFNLPSMALSMGYTPFTISGRPSEATLGFNLVYNYRDTERLLRGDVLTDRNAIILVDTDYYIDMPKLLTTGLPILMYTFVPQRLAGSTQGTNYYIDKHSQVHFRAAGGTTWNHYLWDYNHDYLTSPSVNNKIVSYQVYQTQLSENRRLIILFPKTVAPYLRRVEATPLVRARFNQGEYCLMKTKTEQQEISISMGDEHVLTLPLDVFFELRGRFRNWKQADILYNVACLEQNAKVLLQNKGYKTEDVNDVVARISVLHAYLRDHANQELYTLEHYTDMLHYRYDNGDLWGTTLKHAQRAAMLPLTTAPNVAPVTDADADKTMVFGRVDTVHNKIVPPHVFNSYAHEFIELTLNGVHNLHPMDLELVFRNQNGPQQKARRKFWFTQINPEPSTSVASFTKSESYAGIKWPRAITQTSTHNMIELSSFVYQLKQEVLKKQKWYGPGKTPLETVSRLRDIASQSTTLIEKDYSKFDGTISRWLRENVEIPLLLAAFEPQYHQRIVANINTELNAVAKSRNRVKYKTDGSRLSGSAITTDGNTIINAFVSYCSLRKTLSQQEAWTNMGLYYGDDGVDHHIDGVDYEHSAKMLGLDVKLHRVECGQPLGYLGRCYPNIWLSTTSYTPLERALSKLHLVNNTSICLTEALANKAAGYLVIDGQTPILSWYCQRILRLYNANPNTMTVQQKEDIASPWPQDDISLIRADIAMKYGDVATETNKRLILSWDLKGQPPVVLPINGVELNKDRPAQVLGHYLAEKPPILIKQQAYETKNIKEKDVPADGDCFFHCLREHGVNRGLSPMEMRKILRDYAKPFNVNDYPGDVFSQELQDHEPVGLEVVALTAYWLGIVIGVQCEERKAIFLCGGKGATYWIRYKQGHYTALYLNMRPNHTIPCDLVIYLRQKAECKHKAQNVERSDRDYNTYYEHVDQIFQPASQTCDVHDTYEGVNPSWKVAAQLKPANAKALCNTRAKTICQAVARVLGLKYHLACYIQVLCQQRQFYGKRQASMTDWDRELDMRIHPFMMVRNLASLLHLDVTVRFPTSKSVQMVRYSVVDPDQTLFFNYCEKTGTWFTDAPVVSTTSNATNSENQNHTNDKKSDEKRTSRKTNGGGNNQHQAEQPAQTSDKNGRQSGATNRQRSRFTRSGGNSPICTSRDGRHETTNASRFSSGNKAPKPVKIVRPMASKQIASPNKLGSVSNDQRSNTHRVVSHPRSNRRRRHNAKVVERATTHEEPASQKREPHAQPPDSN</sequence>
<proteinExistence type="inferred from homology"/>
<keyword evidence="4" id="KW-0808">Transferase</keyword>
<feature type="compositionally biased region" description="Basic residues" evidence="10">
    <location>
        <begin position="1387"/>
        <end position="1405"/>
    </location>
</feature>
<evidence type="ECO:0000256" key="6">
    <source>
        <dbReference type="ARBA" id="ARBA00022741"/>
    </source>
</evidence>
<dbReference type="GO" id="GO:0039694">
    <property type="term" value="P:viral RNA genome replication"/>
    <property type="evidence" value="ECO:0007669"/>
    <property type="project" value="InterPro"/>
</dbReference>
<keyword evidence="7" id="KW-0378">Hydrolase</keyword>
<dbReference type="GO" id="GO:0006351">
    <property type="term" value="P:DNA-templated transcription"/>
    <property type="evidence" value="ECO:0007669"/>
    <property type="project" value="InterPro"/>
</dbReference>
<dbReference type="GO" id="GO:0003723">
    <property type="term" value="F:RNA binding"/>
    <property type="evidence" value="ECO:0007669"/>
    <property type="project" value="InterPro"/>
</dbReference>
<dbReference type="InterPro" id="IPR007094">
    <property type="entry name" value="RNA-dir_pol_PSvirus"/>
</dbReference>
<feature type="compositionally biased region" description="Polar residues" evidence="10">
    <location>
        <begin position="1265"/>
        <end position="1276"/>
    </location>
</feature>
<dbReference type="SUPFAM" id="SSF56672">
    <property type="entry name" value="DNA/RNA polymerases"/>
    <property type="match status" value="1"/>
</dbReference>
<feature type="compositionally biased region" description="Polar residues" evidence="10">
    <location>
        <begin position="1345"/>
        <end position="1354"/>
    </location>
</feature>
<evidence type="ECO:0000256" key="4">
    <source>
        <dbReference type="ARBA" id="ARBA00022679"/>
    </source>
</evidence>
<evidence type="ECO:0000256" key="5">
    <source>
        <dbReference type="ARBA" id="ARBA00022695"/>
    </source>
</evidence>
<dbReference type="GO" id="GO:0003968">
    <property type="term" value="F:RNA-directed RNA polymerase activity"/>
    <property type="evidence" value="ECO:0007669"/>
    <property type="project" value="UniProtKB-KW"/>
</dbReference>
<feature type="compositionally biased region" description="Basic and acidic residues" evidence="10">
    <location>
        <begin position="1406"/>
        <end position="1425"/>
    </location>
</feature>
<keyword evidence="6" id="KW-0547">Nucleotide-binding</keyword>
<keyword evidence="5" id="KW-0548">Nucleotidyltransferase</keyword>
<dbReference type="InterPro" id="IPR043502">
    <property type="entry name" value="DNA/RNA_pol_sf"/>
</dbReference>
<dbReference type="GO" id="GO:0016787">
    <property type="term" value="F:hydrolase activity"/>
    <property type="evidence" value="ECO:0007669"/>
    <property type="project" value="UniProtKB-KW"/>
</dbReference>
<protein>
    <recommendedName>
        <fullName evidence="2">RNA-directed RNA polymerase</fullName>
    </recommendedName>
    <alternativeName>
        <fullName evidence="9">RNA replicase</fullName>
    </alternativeName>
</protein>
<feature type="compositionally biased region" description="Polar residues" evidence="10">
    <location>
        <begin position="1370"/>
        <end position="1385"/>
    </location>
</feature>
<dbReference type="InterPro" id="IPR001205">
    <property type="entry name" value="RNA-dir_pol_C"/>
</dbReference>
<evidence type="ECO:0000313" key="12">
    <source>
        <dbReference type="EMBL" id="ADK97708.1"/>
    </source>
</evidence>
<dbReference type="Pfam" id="PF00680">
    <property type="entry name" value="RdRP_1"/>
    <property type="match status" value="1"/>
</dbReference>